<dbReference type="EMBL" id="JANBOJ010000095">
    <property type="protein sequence ID" value="KAJ1722771.1"/>
    <property type="molecule type" value="Genomic_DNA"/>
</dbReference>
<gene>
    <name evidence="3" type="ORF">LPJ53_002827</name>
</gene>
<feature type="region of interest" description="Disordered" evidence="1">
    <location>
        <begin position="232"/>
        <end position="288"/>
    </location>
</feature>
<feature type="compositionally biased region" description="Low complexity" evidence="1">
    <location>
        <begin position="373"/>
        <end position="382"/>
    </location>
</feature>
<dbReference type="AlphaFoldDB" id="A0A9W8CSL7"/>
<feature type="region of interest" description="Disordered" evidence="1">
    <location>
        <begin position="19"/>
        <end position="61"/>
    </location>
</feature>
<feature type="region of interest" description="Disordered" evidence="1">
    <location>
        <begin position="335"/>
        <end position="509"/>
    </location>
</feature>
<accession>A0A9W8CSL7</accession>
<feature type="compositionally biased region" description="Low complexity" evidence="1">
    <location>
        <begin position="470"/>
        <end position="482"/>
    </location>
</feature>
<proteinExistence type="predicted"/>
<evidence type="ECO:0000259" key="2">
    <source>
        <dbReference type="Pfam" id="PF11626"/>
    </source>
</evidence>
<keyword evidence="4" id="KW-1185">Reference proteome</keyword>
<feature type="compositionally biased region" description="Polar residues" evidence="1">
    <location>
        <begin position="245"/>
        <end position="260"/>
    </location>
</feature>
<evidence type="ECO:0000256" key="1">
    <source>
        <dbReference type="SAM" id="MobiDB-lite"/>
    </source>
</evidence>
<dbReference type="Proteomes" id="UP001149813">
    <property type="component" value="Unassembled WGS sequence"/>
</dbReference>
<evidence type="ECO:0000313" key="3">
    <source>
        <dbReference type="EMBL" id="KAJ1722771.1"/>
    </source>
</evidence>
<feature type="compositionally biased region" description="Polar residues" evidence="1">
    <location>
        <begin position="397"/>
        <end position="419"/>
    </location>
</feature>
<sequence>METMAAVATAEAEAEAAVEGAIAGDRQPLGGQSLAYLHRPPTNSNTHGRNRSGDTDDDDVLDAEDRHVNTMLSLKSKSIAEYPPFAVDSPGGQSNYSVAMSDSDFRIKQHLDSRVRSFHEMAAVTDHHQQQQQQQQSHQYLRSSKYAQDAEKEGPEADDLEREVERASSMAKLGKRRRRRTGSTKRIRMSHVENLDSSDVGGESIPTPLFVHMPNSAPVQGTFPDVVVIHPGDHISTESPDILAPQSSQLTDSTGTNPSARQPFDLGDGNPVTHISQTPDDASHANATVDHGATPVVTQSVSVPSTNHSDITQATQEIEQTSDSDENDDDMFEDASEVQSQIGTDGSKQLEPGMENVDNAGKPDVPLDKNEGDSGSDSDLSLPTPPTPTQKDINHLLGSSASIIDSAPEQSVTGRANSENADDDTLSGGDKNGDTDETGDKDDALSRHSANLTESDSSSDSSPDSKVDPDAVSSSNSSVSSDADSEADTDSDEAAADESADDATNDADNIGSSQIAESVAAAVAVAAATRSKSGWTRRESESGEDIIEKKQPTVDVFDDEWKIGDREVSMDEHTGKLDMPALLSSPHRPTTRSQTYIVSNEATSAEKHAAAGRKRRVSSSRRLSTCQRLLQLQQQMNESADGSPGLGIMLDSSALGSNGTSGINGATPMSVPSSPSRRATFSGAMRVFGEGEPEVSDRDRLVYMRRLKGLIHGTELTAREGLRVLYFCTGNWANARKQILQGPDSLPEECVWNPEDDSILRSDSSTDKVEDLRNRRGNLEVYRRMQFLNTFHGTGMSV</sequence>
<dbReference type="Pfam" id="PF11626">
    <property type="entry name" value="Rap1_C"/>
    <property type="match status" value="1"/>
</dbReference>
<dbReference type="InterPro" id="IPR021661">
    <property type="entry name" value="Rap1_C"/>
</dbReference>
<name>A0A9W8CSL7_9FUNG</name>
<protein>
    <recommendedName>
        <fullName evidence="2">TRF2-interacting telomeric protein/Rap1 C-terminal domain-containing protein</fullName>
    </recommendedName>
</protein>
<feature type="compositionally biased region" description="Low complexity" evidence="1">
    <location>
        <begin position="130"/>
        <end position="139"/>
    </location>
</feature>
<feature type="compositionally biased region" description="Acidic residues" evidence="1">
    <location>
        <begin position="483"/>
        <end position="505"/>
    </location>
</feature>
<feature type="region of interest" description="Disordered" evidence="1">
    <location>
        <begin position="123"/>
        <end position="200"/>
    </location>
</feature>
<reference evidence="3" key="1">
    <citation type="submission" date="2022-07" db="EMBL/GenBank/DDBJ databases">
        <title>Phylogenomic reconstructions and comparative analyses of Kickxellomycotina fungi.</title>
        <authorList>
            <person name="Reynolds N.K."/>
            <person name="Stajich J.E."/>
            <person name="Barry K."/>
            <person name="Grigoriev I.V."/>
            <person name="Crous P."/>
            <person name="Smith M.E."/>
        </authorList>
    </citation>
    <scope>NUCLEOTIDE SEQUENCE</scope>
    <source>
        <strain evidence="3">NBRC 32514</strain>
    </source>
</reference>
<organism evidence="3 4">
    <name type="scientific">Coemansia erecta</name>
    <dbReference type="NCBI Taxonomy" id="147472"/>
    <lineage>
        <taxon>Eukaryota</taxon>
        <taxon>Fungi</taxon>
        <taxon>Fungi incertae sedis</taxon>
        <taxon>Zoopagomycota</taxon>
        <taxon>Kickxellomycotina</taxon>
        <taxon>Kickxellomycetes</taxon>
        <taxon>Kickxellales</taxon>
        <taxon>Kickxellaceae</taxon>
        <taxon>Coemansia</taxon>
    </lineage>
</organism>
<feature type="domain" description="TRF2-interacting telomeric protein/Rap1 C-terminal" evidence="2">
    <location>
        <begin position="723"/>
        <end position="789"/>
    </location>
</feature>
<feature type="compositionally biased region" description="Polar residues" evidence="1">
    <location>
        <begin position="337"/>
        <end position="347"/>
    </location>
</feature>
<comment type="caution">
    <text evidence="3">The sequence shown here is derived from an EMBL/GenBank/DDBJ whole genome shotgun (WGS) entry which is preliminary data.</text>
</comment>
<dbReference type="OrthoDB" id="5578978at2759"/>
<evidence type="ECO:0000313" key="4">
    <source>
        <dbReference type="Proteomes" id="UP001149813"/>
    </source>
</evidence>
<feature type="compositionally biased region" description="Basic residues" evidence="1">
    <location>
        <begin position="173"/>
        <end position="189"/>
    </location>
</feature>